<proteinExistence type="predicted"/>
<dbReference type="Gene3D" id="3.60.15.10">
    <property type="entry name" value="Ribonuclease Z/Hydroxyacylglutathione hydrolase-like"/>
    <property type="match status" value="1"/>
</dbReference>
<dbReference type="AlphaFoldDB" id="A0ABD5YV54"/>
<name>A0ABD5YV54_9EURY</name>
<reference evidence="2 3" key="1">
    <citation type="journal article" date="2019" name="Int. J. Syst. Evol. Microbiol.">
        <title>The Global Catalogue of Microorganisms (GCM) 10K type strain sequencing project: providing services to taxonomists for standard genome sequencing and annotation.</title>
        <authorList>
            <consortium name="The Broad Institute Genomics Platform"/>
            <consortium name="The Broad Institute Genome Sequencing Center for Infectious Disease"/>
            <person name="Wu L."/>
            <person name="Ma J."/>
        </authorList>
    </citation>
    <scope>NUCLEOTIDE SEQUENCE [LARGE SCALE GENOMIC DNA]</scope>
    <source>
        <strain evidence="2 3">RDMS1</strain>
    </source>
</reference>
<organism evidence="2 3">
    <name type="scientific">Halocatena marina</name>
    <dbReference type="NCBI Taxonomy" id="2934937"/>
    <lineage>
        <taxon>Archaea</taxon>
        <taxon>Methanobacteriati</taxon>
        <taxon>Methanobacteriota</taxon>
        <taxon>Stenosarchaea group</taxon>
        <taxon>Halobacteria</taxon>
        <taxon>Halobacteriales</taxon>
        <taxon>Natronomonadaceae</taxon>
        <taxon>Halocatena</taxon>
    </lineage>
</organism>
<protein>
    <submittedName>
        <fullName evidence="2">Uncharacterized protein</fullName>
    </submittedName>
</protein>
<evidence type="ECO:0000256" key="1">
    <source>
        <dbReference type="SAM" id="MobiDB-lite"/>
    </source>
</evidence>
<dbReference type="InterPro" id="IPR052159">
    <property type="entry name" value="Competence_DNA_uptake"/>
</dbReference>
<feature type="region of interest" description="Disordered" evidence="1">
    <location>
        <begin position="66"/>
        <end position="96"/>
    </location>
</feature>
<keyword evidence="3" id="KW-1185">Reference proteome</keyword>
<dbReference type="PANTHER" id="PTHR30619:SF1">
    <property type="entry name" value="RECOMBINATION PROTEIN 2"/>
    <property type="match status" value="1"/>
</dbReference>
<comment type="caution">
    <text evidence="2">The sequence shown here is derived from an EMBL/GenBank/DDBJ whole genome shotgun (WGS) entry which is preliminary data.</text>
</comment>
<dbReference type="EMBL" id="JBHTAX010000001">
    <property type="protein sequence ID" value="MFC7190380.1"/>
    <property type="molecule type" value="Genomic_DNA"/>
</dbReference>
<evidence type="ECO:0000313" key="2">
    <source>
        <dbReference type="EMBL" id="MFC7190380.1"/>
    </source>
</evidence>
<dbReference type="PANTHER" id="PTHR30619">
    <property type="entry name" value="DNA INTERNALIZATION/COMPETENCE PROTEIN COMEC/REC2"/>
    <property type="match status" value="1"/>
</dbReference>
<gene>
    <name evidence="2" type="ORF">ACFQL7_11295</name>
</gene>
<sequence length="96" mass="10908">MVAAHHGSNKATSTEFLDRVDPEVAVISSGLHNKHTSENQHDAHPHDATLKRLYDRDIGVYWTPGHGTLRTDLTQRRPGQNQRPISKRRAPLTWPR</sequence>
<accession>A0ABD5YV54</accession>
<dbReference type="Proteomes" id="UP001596417">
    <property type="component" value="Unassembled WGS sequence"/>
</dbReference>
<dbReference type="InterPro" id="IPR036866">
    <property type="entry name" value="RibonucZ/Hydroxyglut_hydro"/>
</dbReference>
<evidence type="ECO:0000313" key="3">
    <source>
        <dbReference type="Proteomes" id="UP001596417"/>
    </source>
</evidence>